<accession>A0AA38F3K3</accession>
<name>A0AA38F3K3_TAXCH</name>
<dbReference type="Pfam" id="PF02234">
    <property type="entry name" value="CDI"/>
    <property type="match status" value="1"/>
</dbReference>
<evidence type="ECO:0000259" key="4">
    <source>
        <dbReference type="Pfam" id="PF02234"/>
    </source>
</evidence>
<evidence type="ECO:0000313" key="5">
    <source>
        <dbReference type="EMBL" id="KAH9287906.1"/>
    </source>
</evidence>
<evidence type="ECO:0000256" key="2">
    <source>
        <dbReference type="ARBA" id="ARBA00023013"/>
    </source>
</evidence>
<comment type="similarity">
    <text evidence="1">Belongs to the CDI family. ICK/KRP subfamily.</text>
</comment>
<dbReference type="Proteomes" id="UP000824469">
    <property type="component" value="Unassembled WGS sequence"/>
</dbReference>
<dbReference type="AlphaFoldDB" id="A0AA38F3K3"/>
<protein>
    <recommendedName>
        <fullName evidence="4">Cyclin-dependent kinase inhibitor domain-containing protein</fullName>
    </recommendedName>
</protein>
<evidence type="ECO:0000313" key="6">
    <source>
        <dbReference type="Proteomes" id="UP000824469"/>
    </source>
</evidence>
<organism evidence="5 6">
    <name type="scientific">Taxus chinensis</name>
    <name type="common">Chinese yew</name>
    <name type="synonym">Taxus wallichiana var. chinensis</name>
    <dbReference type="NCBI Taxonomy" id="29808"/>
    <lineage>
        <taxon>Eukaryota</taxon>
        <taxon>Viridiplantae</taxon>
        <taxon>Streptophyta</taxon>
        <taxon>Embryophyta</taxon>
        <taxon>Tracheophyta</taxon>
        <taxon>Spermatophyta</taxon>
        <taxon>Pinopsida</taxon>
        <taxon>Pinidae</taxon>
        <taxon>Conifers II</taxon>
        <taxon>Cupressales</taxon>
        <taxon>Taxaceae</taxon>
        <taxon>Taxus</taxon>
    </lineage>
</organism>
<comment type="caution">
    <text evidence="5">The sequence shown here is derived from an EMBL/GenBank/DDBJ whole genome shotgun (WGS) entry which is preliminary data.</text>
</comment>
<feature type="region of interest" description="Disordered" evidence="3">
    <location>
        <begin position="1"/>
        <end position="113"/>
    </location>
</feature>
<feature type="compositionally biased region" description="Basic residues" evidence="3">
    <location>
        <begin position="1"/>
        <end position="16"/>
    </location>
</feature>
<dbReference type="InterPro" id="IPR044275">
    <property type="entry name" value="KRP"/>
</dbReference>
<proteinExistence type="inferred from homology"/>
<feature type="compositionally biased region" description="Low complexity" evidence="3">
    <location>
        <begin position="83"/>
        <end position="92"/>
    </location>
</feature>
<dbReference type="Gene3D" id="4.10.365.10">
    <property type="entry name" value="p27"/>
    <property type="match status" value="1"/>
</dbReference>
<dbReference type="GO" id="GO:0004861">
    <property type="term" value="F:cyclin-dependent protein serine/threonine kinase inhibitor activity"/>
    <property type="evidence" value="ECO:0007669"/>
    <property type="project" value="InterPro"/>
</dbReference>
<keyword evidence="2" id="KW-0649">Protein kinase inhibitor</keyword>
<gene>
    <name evidence="5" type="ORF">KI387_032023</name>
</gene>
<evidence type="ECO:0000256" key="1">
    <source>
        <dbReference type="ARBA" id="ARBA00010274"/>
    </source>
</evidence>
<dbReference type="OMA" id="YEWVSIN"/>
<dbReference type="InterPro" id="IPR003175">
    <property type="entry name" value="CDI_dom"/>
</dbReference>
<dbReference type="GO" id="GO:0005634">
    <property type="term" value="C:nucleus"/>
    <property type="evidence" value="ECO:0007669"/>
    <property type="project" value="InterPro"/>
</dbReference>
<feature type="compositionally biased region" description="Basic and acidic residues" evidence="3">
    <location>
        <begin position="102"/>
        <end position="113"/>
    </location>
</feature>
<dbReference type="InterPro" id="IPR044898">
    <property type="entry name" value="CDI_dom_sf"/>
</dbReference>
<evidence type="ECO:0000256" key="3">
    <source>
        <dbReference type="SAM" id="MobiDB-lite"/>
    </source>
</evidence>
<feature type="non-terminal residue" evidence="5">
    <location>
        <position position="1"/>
    </location>
</feature>
<dbReference type="GO" id="GO:0051726">
    <property type="term" value="P:regulation of cell cycle"/>
    <property type="evidence" value="ECO:0007669"/>
    <property type="project" value="InterPro"/>
</dbReference>
<feature type="domain" description="Cyclin-dependent kinase inhibitor" evidence="4">
    <location>
        <begin position="107"/>
        <end position="149"/>
    </location>
</feature>
<dbReference type="EMBL" id="JAHRHJ020003813">
    <property type="protein sequence ID" value="KAH9287906.1"/>
    <property type="molecule type" value="Genomic_DNA"/>
</dbReference>
<dbReference type="PANTHER" id="PTHR46776">
    <property type="entry name" value="CYCLIN-DEPENDENT KINASE INHIBITOR 4-RELATED"/>
    <property type="match status" value="1"/>
</dbReference>
<reference evidence="5 6" key="1">
    <citation type="journal article" date="2021" name="Nat. Plants">
        <title>The Taxus genome provides insights into paclitaxel biosynthesis.</title>
        <authorList>
            <person name="Xiong X."/>
            <person name="Gou J."/>
            <person name="Liao Q."/>
            <person name="Li Y."/>
            <person name="Zhou Q."/>
            <person name="Bi G."/>
            <person name="Li C."/>
            <person name="Du R."/>
            <person name="Wang X."/>
            <person name="Sun T."/>
            <person name="Guo L."/>
            <person name="Liang H."/>
            <person name="Lu P."/>
            <person name="Wu Y."/>
            <person name="Zhang Z."/>
            <person name="Ro D.K."/>
            <person name="Shang Y."/>
            <person name="Huang S."/>
            <person name="Yan J."/>
        </authorList>
    </citation>
    <scope>NUCLEOTIDE SEQUENCE [LARGE SCALE GENOMIC DNA]</scope>
    <source>
        <strain evidence="5">Ta-2019</strain>
    </source>
</reference>
<keyword evidence="6" id="KW-1185">Reference proteome</keyword>
<sequence length="157" mass="17546">VCSKVKSGRAQRKPQIKKSNDEEDIVPRISTRAQAGQLQLFEDETPTPIEGSFGENAIDQEGRDRESTPCSLIGDGETLEAPGSTTRASCRSSSRRRLQGGSRRDAPTSREMEDFFAGAEQQQQRLFIERYNYDPVNDLPLPGRYEWVSINTAGLRP</sequence>